<dbReference type="AlphaFoldDB" id="A0A561PW22"/>
<gene>
    <name evidence="1" type="ORF">FHW36_10257</name>
</gene>
<evidence type="ECO:0000313" key="2">
    <source>
        <dbReference type="Proteomes" id="UP000320811"/>
    </source>
</evidence>
<proteinExistence type="predicted"/>
<name>A0A561PW22_9BACT</name>
<accession>A0A561PW22</accession>
<comment type="caution">
    <text evidence="1">The sequence shown here is derived from an EMBL/GenBank/DDBJ whole genome shotgun (WGS) entry which is preliminary data.</text>
</comment>
<dbReference type="OrthoDB" id="669280at2"/>
<keyword evidence="2" id="KW-1185">Reference proteome</keyword>
<reference evidence="1 2" key="1">
    <citation type="submission" date="2019-06" db="EMBL/GenBank/DDBJ databases">
        <title>Sorghum-associated microbial communities from plants grown in Nebraska, USA.</title>
        <authorList>
            <person name="Schachtman D."/>
        </authorList>
    </citation>
    <scope>NUCLEOTIDE SEQUENCE [LARGE SCALE GENOMIC DNA]</scope>
    <source>
        <strain evidence="1 2">1209</strain>
    </source>
</reference>
<dbReference type="RefSeq" id="WP_145665584.1">
    <property type="nucleotide sequence ID" value="NZ_VIWO01000002.1"/>
</dbReference>
<sequence length="125" mass="14608">MHDNLNGHSLQHESWRYILSVVEDETIFFKTKLTRILANDLEKSHLSDLEIFQHRFLKMDERVALLRHEVKELQEIIEQRSPAAAPSQANVSLLQQGVTVKIEQLQQSFNELAADFSKYLRESFT</sequence>
<evidence type="ECO:0000313" key="1">
    <source>
        <dbReference type="EMBL" id="TWF42302.1"/>
    </source>
</evidence>
<organism evidence="1 2">
    <name type="scientific">Chitinophaga polysaccharea</name>
    <dbReference type="NCBI Taxonomy" id="1293035"/>
    <lineage>
        <taxon>Bacteria</taxon>
        <taxon>Pseudomonadati</taxon>
        <taxon>Bacteroidota</taxon>
        <taxon>Chitinophagia</taxon>
        <taxon>Chitinophagales</taxon>
        <taxon>Chitinophagaceae</taxon>
        <taxon>Chitinophaga</taxon>
    </lineage>
</organism>
<dbReference type="Proteomes" id="UP000320811">
    <property type="component" value="Unassembled WGS sequence"/>
</dbReference>
<dbReference type="EMBL" id="VIWO01000002">
    <property type="protein sequence ID" value="TWF42302.1"/>
    <property type="molecule type" value="Genomic_DNA"/>
</dbReference>
<protein>
    <submittedName>
        <fullName evidence="1">Uncharacterized protein</fullName>
    </submittedName>
</protein>